<comment type="similarity">
    <text evidence="1 5 6">Belongs to the universal ribosomal protein uL30 family.</text>
</comment>
<dbReference type="SUPFAM" id="SSF55129">
    <property type="entry name" value="Ribosomal protein L30p/L7e"/>
    <property type="match status" value="1"/>
</dbReference>
<evidence type="ECO:0000256" key="5">
    <source>
        <dbReference type="HAMAP-Rule" id="MF_01371"/>
    </source>
</evidence>
<comment type="subunit">
    <text evidence="2 5">Part of the 50S ribosomal subunit.</text>
</comment>
<dbReference type="GO" id="GO:0006412">
    <property type="term" value="P:translation"/>
    <property type="evidence" value="ECO:0007669"/>
    <property type="project" value="UniProtKB-UniRule"/>
</dbReference>
<dbReference type="CDD" id="cd01658">
    <property type="entry name" value="Ribosomal_L30"/>
    <property type="match status" value="1"/>
</dbReference>
<dbReference type="Gene3D" id="3.30.1390.20">
    <property type="entry name" value="Ribosomal protein L30, ferredoxin-like fold domain"/>
    <property type="match status" value="1"/>
</dbReference>
<evidence type="ECO:0000256" key="6">
    <source>
        <dbReference type="RuleBase" id="RU003734"/>
    </source>
</evidence>
<dbReference type="RefSeq" id="WP_249324430.1">
    <property type="nucleotide sequence ID" value="NZ_JACRTK010000004.1"/>
</dbReference>
<dbReference type="PIRSF" id="PIRSF002211">
    <property type="entry name" value="Ribosomal_L30_bac-type"/>
    <property type="match status" value="1"/>
</dbReference>
<keyword evidence="9" id="KW-1185">Reference proteome</keyword>
<dbReference type="AlphaFoldDB" id="A0A926IMU8"/>
<evidence type="ECO:0000256" key="2">
    <source>
        <dbReference type="ARBA" id="ARBA00011838"/>
    </source>
</evidence>
<dbReference type="PROSITE" id="PS00634">
    <property type="entry name" value="RIBOSOMAL_L30"/>
    <property type="match status" value="1"/>
</dbReference>
<proteinExistence type="inferred from homology"/>
<dbReference type="PANTHER" id="PTHR15892:SF2">
    <property type="entry name" value="LARGE RIBOSOMAL SUBUNIT PROTEIN UL30M"/>
    <property type="match status" value="1"/>
</dbReference>
<dbReference type="GO" id="GO:0022625">
    <property type="term" value="C:cytosolic large ribosomal subunit"/>
    <property type="evidence" value="ECO:0007669"/>
    <property type="project" value="TreeGrafter"/>
</dbReference>
<sequence>MTMIKIKLVKSPIGKPENHKKTIEALGLKKIGQVVEKNDTPQIRGMIHRVNYMVEVID</sequence>
<evidence type="ECO:0000313" key="9">
    <source>
        <dbReference type="Proteomes" id="UP000601522"/>
    </source>
</evidence>
<reference evidence="8 9" key="1">
    <citation type="submission" date="2020-08" db="EMBL/GenBank/DDBJ databases">
        <title>Genome public.</title>
        <authorList>
            <person name="Liu C."/>
            <person name="Sun Q."/>
        </authorList>
    </citation>
    <scope>NUCLEOTIDE SEQUENCE [LARGE SCALE GENOMIC DNA]</scope>
    <source>
        <strain evidence="8 9">NSJ-26</strain>
    </source>
</reference>
<dbReference type="InterPro" id="IPR005996">
    <property type="entry name" value="Ribosomal_uL30_bac-type"/>
</dbReference>
<accession>A0A926IMU8</accession>
<dbReference type="InterPro" id="IPR016082">
    <property type="entry name" value="Ribosomal_uL30_ferredoxin-like"/>
</dbReference>
<organism evidence="8 9">
    <name type="scientific">Wansuia hejianensis</name>
    <dbReference type="NCBI Taxonomy" id="2763667"/>
    <lineage>
        <taxon>Bacteria</taxon>
        <taxon>Bacillati</taxon>
        <taxon>Bacillota</taxon>
        <taxon>Clostridia</taxon>
        <taxon>Lachnospirales</taxon>
        <taxon>Lachnospiraceae</taxon>
        <taxon>Wansuia</taxon>
    </lineage>
</organism>
<gene>
    <name evidence="5 8" type="primary">rpmD</name>
    <name evidence="8" type="ORF">H8689_10645</name>
</gene>
<dbReference type="InterPro" id="IPR018038">
    <property type="entry name" value="Ribosomal_uL30_CS"/>
</dbReference>
<evidence type="ECO:0000313" key="8">
    <source>
        <dbReference type="EMBL" id="MBC8591569.1"/>
    </source>
</evidence>
<dbReference type="EMBL" id="JACRTK010000004">
    <property type="protein sequence ID" value="MBC8591569.1"/>
    <property type="molecule type" value="Genomic_DNA"/>
</dbReference>
<dbReference type="HAMAP" id="MF_01371_B">
    <property type="entry name" value="Ribosomal_uL30_B"/>
    <property type="match status" value="1"/>
</dbReference>
<dbReference type="NCBIfam" id="TIGR01308">
    <property type="entry name" value="rpmD_bact"/>
    <property type="match status" value="1"/>
</dbReference>
<dbReference type="Pfam" id="PF00327">
    <property type="entry name" value="Ribosomal_L30"/>
    <property type="match status" value="1"/>
</dbReference>
<comment type="caution">
    <text evidence="8">The sequence shown here is derived from an EMBL/GenBank/DDBJ whole genome shotgun (WGS) entry which is preliminary data.</text>
</comment>
<protein>
    <recommendedName>
        <fullName evidence="5">Large ribosomal subunit protein uL30</fullName>
    </recommendedName>
</protein>
<keyword evidence="4 5" id="KW-0687">Ribonucleoprotein</keyword>
<evidence type="ECO:0000256" key="1">
    <source>
        <dbReference type="ARBA" id="ARBA00007594"/>
    </source>
</evidence>
<evidence type="ECO:0000256" key="3">
    <source>
        <dbReference type="ARBA" id="ARBA00022980"/>
    </source>
</evidence>
<evidence type="ECO:0000259" key="7">
    <source>
        <dbReference type="Pfam" id="PF00327"/>
    </source>
</evidence>
<evidence type="ECO:0000256" key="4">
    <source>
        <dbReference type="ARBA" id="ARBA00023274"/>
    </source>
</evidence>
<dbReference type="InterPro" id="IPR036919">
    <property type="entry name" value="Ribo_uL30_ferredoxin-like_sf"/>
</dbReference>
<feature type="domain" description="Large ribosomal subunit protein uL30-like ferredoxin-like fold" evidence="7">
    <location>
        <begin position="4"/>
        <end position="54"/>
    </location>
</feature>
<dbReference type="FunFam" id="3.30.1390.20:FF:000001">
    <property type="entry name" value="50S ribosomal protein L30"/>
    <property type="match status" value="1"/>
</dbReference>
<dbReference type="GO" id="GO:0003735">
    <property type="term" value="F:structural constituent of ribosome"/>
    <property type="evidence" value="ECO:0007669"/>
    <property type="project" value="InterPro"/>
</dbReference>
<keyword evidence="3 5" id="KW-0689">Ribosomal protein</keyword>
<name>A0A926IMU8_9FIRM</name>
<dbReference type="PANTHER" id="PTHR15892">
    <property type="entry name" value="MITOCHONDRIAL RIBOSOMAL PROTEIN L30"/>
    <property type="match status" value="1"/>
</dbReference>
<dbReference type="Proteomes" id="UP000601522">
    <property type="component" value="Unassembled WGS sequence"/>
</dbReference>